<feature type="transmembrane region" description="Helical" evidence="7">
    <location>
        <begin position="251"/>
        <end position="273"/>
    </location>
</feature>
<dbReference type="Proteomes" id="UP001152798">
    <property type="component" value="Chromosome 7"/>
</dbReference>
<dbReference type="AlphaFoldDB" id="A0A9P0HTX1"/>
<evidence type="ECO:0000313" key="10">
    <source>
        <dbReference type="EMBL" id="CAH1407633.1"/>
    </source>
</evidence>
<keyword evidence="7" id="KW-1133">Transmembrane helix</keyword>
<keyword evidence="3" id="KW-0539">Nucleus</keyword>
<dbReference type="Gene3D" id="3.40.50.300">
    <property type="entry name" value="P-loop containing nucleotide triphosphate hydrolases"/>
    <property type="match status" value="1"/>
</dbReference>
<evidence type="ECO:0000259" key="8">
    <source>
        <dbReference type="Pfam" id="PF06862"/>
    </source>
</evidence>
<keyword evidence="7" id="KW-0472">Membrane</keyword>
<dbReference type="GO" id="GO:0034511">
    <property type="term" value="F:U3 snoRNA binding"/>
    <property type="evidence" value="ECO:0007669"/>
    <property type="project" value="InterPro"/>
</dbReference>
<evidence type="ECO:0000256" key="4">
    <source>
        <dbReference type="ARBA" id="ARBA00024421"/>
    </source>
</evidence>
<evidence type="ECO:0000256" key="6">
    <source>
        <dbReference type="SAM" id="MobiDB-lite"/>
    </source>
</evidence>
<dbReference type="PANTHER" id="PTHR12933:SF0">
    <property type="entry name" value="U3 SMALL NUCLEOLAR RNA-ASSOCIATED PROTEIN 25 HOMOLOG"/>
    <property type="match status" value="1"/>
</dbReference>
<feature type="compositionally biased region" description="Acidic residues" evidence="6">
    <location>
        <begin position="49"/>
        <end position="66"/>
    </location>
</feature>
<dbReference type="InterPro" id="IPR053940">
    <property type="entry name" value="UTP25_NTPase-like"/>
</dbReference>
<dbReference type="InterPro" id="IPR053939">
    <property type="entry name" value="UTP25_C"/>
</dbReference>
<dbReference type="GO" id="GO:0000462">
    <property type="term" value="P:maturation of SSU-rRNA from tricistronic rRNA transcript (SSU-rRNA, 5.8S rRNA, LSU-rRNA)"/>
    <property type="evidence" value="ECO:0007669"/>
    <property type="project" value="TreeGrafter"/>
</dbReference>
<evidence type="ECO:0000256" key="7">
    <source>
        <dbReference type="SAM" id="Phobius"/>
    </source>
</evidence>
<evidence type="ECO:0000313" key="11">
    <source>
        <dbReference type="Proteomes" id="UP001152798"/>
    </source>
</evidence>
<evidence type="ECO:0000256" key="1">
    <source>
        <dbReference type="ARBA" id="ARBA00004604"/>
    </source>
</evidence>
<dbReference type="Pfam" id="PF06862">
    <property type="entry name" value="Utp25_C"/>
    <property type="match status" value="1"/>
</dbReference>
<evidence type="ECO:0000256" key="3">
    <source>
        <dbReference type="ARBA" id="ARBA00023242"/>
    </source>
</evidence>
<feature type="domain" description="UTP25 C-terminal" evidence="8">
    <location>
        <begin position="460"/>
        <end position="648"/>
    </location>
</feature>
<dbReference type="Pfam" id="PF22916">
    <property type="entry name" value="UTP25_NTPase-like"/>
    <property type="match status" value="1"/>
</dbReference>
<dbReference type="GO" id="GO:0019843">
    <property type="term" value="F:rRNA binding"/>
    <property type="evidence" value="ECO:0007669"/>
    <property type="project" value="TreeGrafter"/>
</dbReference>
<keyword evidence="7" id="KW-0812">Transmembrane</keyword>
<gene>
    <name evidence="10" type="ORF">NEZAVI_LOCUS15312</name>
</gene>
<protein>
    <recommendedName>
        <fullName evidence="4">U3 small nucleolar RNA-associated protein 25 homolog</fullName>
    </recommendedName>
    <alternativeName>
        <fullName evidence="5">UTP25 small subunit processor component</fullName>
    </alternativeName>
</protein>
<sequence length="654" mass="75737">MISNKFKRKKYNLLNLAEVPEKRKKIRKKSVKTENQKQQVVKNLGDNNEKDEEISPGDEFETNADESKEDDPFLLHLKYEISPQIHAVLSGKSPKFTKEIINWPSLGRLLYLKPDVNLDGEQSSSKIVLNEKQVFASARKFPDVPKSSDLNNLHIKSQIVSNIEEKLKKSENGSLTPLQDELLSLICNYYSVYYPEVNQSNIEQVRLAYSIHAINHIVKTRLKILHHNAKLQNRLDVPEEFRDQGLVRPKVLILAPFKSIAYSIILSFISILLGNGGNIMNKKRFIEEYSGDTLIMPEKNPKPLDYQQLFSGNTDDNFKMGLTVTKKCLKLYADFYASDIIVASPLGLRMLIGTEGEGNRDYDFLASIEILIMDQAQVFTMQNWEHVLHIMEHMHLQPQRSHDTDLSRARTWALNGWARYYMQSLIFSANPLPEITGLFNSKMNNYNGKIIISNPVSPGSISQVIVHAPQMFHYVSSSTVTEAIDDRFQSFISDILPRFKESNQKHVLIYIPSYFDFVRLRNYFKKQELYFVQICEYTTEKKIVRARSKFFHGETQYLLYTERFHFFRRIQLRGIQHLIFYQLPSFPSFYSEICNFLQDVKKDGAADHGLKMSIDVLYTKYDVTQLASIVGTERATRMLTSEKPVHMFMTENAK</sequence>
<name>A0A9P0HTX1_NEZVI</name>
<dbReference type="OrthoDB" id="10264378at2759"/>
<comment type="similarity">
    <text evidence="2">Belongs to the UTP25 family.</text>
</comment>
<dbReference type="SUPFAM" id="SSF52540">
    <property type="entry name" value="P-loop containing nucleoside triphosphate hydrolases"/>
    <property type="match status" value="1"/>
</dbReference>
<evidence type="ECO:0000259" key="9">
    <source>
        <dbReference type="Pfam" id="PF22916"/>
    </source>
</evidence>
<dbReference type="InterPro" id="IPR027417">
    <property type="entry name" value="P-loop_NTPase"/>
</dbReference>
<dbReference type="EMBL" id="OV725083">
    <property type="protein sequence ID" value="CAH1407633.1"/>
    <property type="molecule type" value="Genomic_DNA"/>
</dbReference>
<keyword evidence="11" id="KW-1185">Reference proteome</keyword>
<reference evidence="10" key="1">
    <citation type="submission" date="2022-01" db="EMBL/GenBank/DDBJ databases">
        <authorList>
            <person name="King R."/>
        </authorList>
    </citation>
    <scope>NUCLEOTIDE SEQUENCE</scope>
</reference>
<dbReference type="PANTHER" id="PTHR12933">
    <property type="entry name" value="ORF PROTEIN-RELATED"/>
    <property type="match status" value="1"/>
</dbReference>
<proteinExistence type="inferred from homology"/>
<comment type="subcellular location">
    <subcellularLocation>
        <location evidence="1">Nucleus</location>
        <location evidence="1">Nucleolus</location>
    </subcellularLocation>
</comment>
<evidence type="ECO:0000256" key="2">
    <source>
        <dbReference type="ARBA" id="ARBA00009223"/>
    </source>
</evidence>
<accession>A0A9P0HTX1</accession>
<feature type="region of interest" description="Disordered" evidence="6">
    <location>
        <begin position="24"/>
        <end position="66"/>
    </location>
</feature>
<organism evidence="10 11">
    <name type="scientific">Nezara viridula</name>
    <name type="common">Southern green stink bug</name>
    <name type="synonym">Cimex viridulus</name>
    <dbReference type="NCBI Taxonomy" id="85310"/>
    <lineage>
        <taxon>Eukaryota</taxon>
        <taxon>Metazoa</taxon>
        <taxon>Ecdysozoa</taxon>
        <taxon>Arthropoda</taxon>
        <taxon>Hexapoda</taxon>
        <taxon>Insecta</taxon>
        <taxon>Pterygota</taxon>
        <taxon>Neoptera</taxon>
        <taxon>Paraneoptera</taxon>
        <taxon>Hemiptera</taxon>
        <taxon>Heteroptera</taxon>
        <taxon>Panheteroptera</taxon>
        <taxon>Pentatomomorpha</taxon>
        <taxon>Pentatomoidea</taxon>
        <taxon>Pentatomidae</taxon>
        <taxon>Pentatominae</taxon>
        <taxon>Nezara</taxon>
    </lineage>
</organism>
<feature type="domain" description="UTP25 NTP hydrolase-like" evidence="9">
    <location>
        <begin position="189"/>
        <end position="450"/>
    </location>
</feature>
<dbReference type="GO" id="GO:0032040">
    <property type="term" value="C:small-subunit processome"/>
    <property type="evidence" value="ECO:0007669"/>
    <property type="project" value="TreeGrafter"/>
</dbReference>
<dbReference type="InterPro" id="IPR010678">
    <property type="entry name" value="UTP25"/>
</dbReference>
<evidence type="ECO:0000256" key="5">
    <source>
        <dbReference type="ARBA" id="ARBA00032325"/>
    </source>
</evidence>